<evidence type="ECO:0000313" key="4">
    <source>
        <dbReference type="RefSeq" id="XP_032055302.1"/>
    </source>
</evidence>
<protein>
    <submittedName>
        <fullName evidence="4">Transmembrane protein 220 isoform X1</fullName>
    </submittedName>
</protein>
<dbReference type="PANTHER" id="PTHR34262:SF1">
    <property type="entry name" value="TRANSMEMBRANE PROTEIN 220"/>
    <property type="match status" value="1"/>
</dbReference>
<feature type="chain" id="PRO_5026707109" evidence="2">
    <location>
        <begin position="28"/>
        <end position="164"/>
    </location>
</feature>
<dbReference type="AlphaFoldDB" id="A0A6J3E085"/>
<proteinExistence type="predicted"/>
<sequence length="164" mass="18036">MAGDSLARRLWQLCNLLMATFFGLAAAVQVNDPDAGLWVVIYLVPAALTLLVGLNPSVTENAVWRSLCDLHSAGCIFGTIALACSLVEYTQGNILHEEEGRELFGLVIITIWMSLCRSSAKNPLGGIHLTAAVLVVLFPFVSWLYIYVNKEMRESWPTHCKTVI</sequence>
<reference evidence="4" key="1">
    <citation type="submission" date="2025-08" db="UniProtKB">
        <authorList>
            <consortium name="RefSeq"/>
        </authorList>
    </citation>
    <scope>IDENTIFICATION</scope>
    <source>
        <tissue evidence="4">Lung</tissue>
    </source>
</reference>
<evidence type="ECO:0000256" key="2">
    <source>
        <dbReference type="SAM" id="SignalP"/>
    </source>
</evidence>
<keyword evidence="1 4" id="KW-0812">Transmembrane</keyword>
<feature type="transmembrane region" description="Helical" evidence="1">
    <location>
        <begin position="37"/>
        <end position="58"/>
    </location>
</feature>
<gene>
    <name evidence="4" type="primary">TMEM220</name>
</gene>
<dbReference type="CTD" id="388335"/>
<dbReference type="InParanoid" id="A0A6J3E085"/>
<keyword evidence="3" id="KW-1185">Reference proteome</keyword>
<name>A0A6J3E085_AYTFU</name>
<keyword evidence="1" id="KW-1133">Transmembrane helix</keyword>
<keyword evidence="2" id="KW-0732">Signal</keyword>
<dbReference type="InterPro" id="IPR029377">
    <property type="entry name" value="TMEM220"/>
</dbReference>
<keyword evidence="1" id="KW-0472">Membrane</keyword>
<dbReference type="Pfam" id="PF15071">
    <property type="entry name" value="TMEM220"/>
    <property type="match status" value="1"/>
</dbReference>
<organism evidence="3 4">
    <name type="scientific">Aythya fuligula</name>
    <name type="common">Tufted duck</name>
    <name type="synonym">Anas fuligula</name>
    <dbReference type="NCBI Taxonomy" id="219594"/>
    <lineage>
        <taxon>Eukaryota</taxon>
        <taxon>Metazoa</taxon>
        <taxon>Chordata</taxon>
        <taxon>Craniata</taxon>
        <taxon>Vertebrata</taxon>
        <taxon>Euteleostomi</taxon>
        <taxon>Archelosauria</taxon>
        <taxon>Archosauria</taxon>
        <taxon>Dinosauria</taxon>
        <taxon>Saurischia</taxon>
        <taxon>Theropoda</taxon>
        <taxon>Coelurosauria</taxon>
        <taxon>Aves</taxon>
        <taxon>Neognathae</taxon>
        <taxon>Galloanserae</taxon>
        <taxon>Anseriformes</taxon>
        <taxon>Anatidae</taxon>
        <taxon>Aythyinae</taxon>
        <taxon>Aythya</taxon>
    </lineage>
</organism>
<evidence type="ECO:0000256" key="1">
    <source>
        <dbReference type="SAM" id="Phobius"/>
    </source>
</evidence>
<feature type="transmembrane region" description="Helical" evidence="1">
    <location>
        <begin position="70"/>
        <end position="91"/>
    </location>
</feature>
<evidence type="ECO:0000313" key="3">
    <source>
        <dbReference type="Proteomes" id="UP000504639"/>
    </source>
</evidence>
<dbReference type="GeneID" id="116496387"/>
<dbReference type="RefSeq" id="XP_032055302.1">
    <property type="nucleotide sequence ID" value="XM_032199411.1"/>
</dbReference>
<feature type="transmembrane region" description="Helical" evidence="1">
    <location>
        <begin position="127"/>
        <end position="148"/>
    </location>
</feature>
<feature type="signal peptide" evidence="2">
    <location>
        <begin position="1"/>
        <end position="27"/>
    </location>
</feature>
<accession>A0A6J3E085</accession>
<dbReference type="KEGG" id="aful:116496387"/>
<dbReference type="Proteomes" id="UP000504639">
    <property type="component" value="Chromosome 18"/>
</dbReference>
<dbReference type="PANTHER" id="PTHR34262">
    <property type="entry name" value="TRANSMEMBRANE PROTEIN 220"/>
    <property type="match status" value="1"/>
</dbReference>